<dbReference type="FunFam" id="1.25.70.10:FF:000001">
    <property type="entry name" value="Mitochondrial transcription termination factor-like"/>
    <property type="match status" value="1"/>
</dbReference>
<organism evidence="4">
    <name type="scientific">Rhizophora mucronata</name>
    <name type="common">Asiatic mangrove</name>
    <dbReference type="NCBI Taxonomy" id="61149"/>
    <lineage>
        <taxon>Eukaryota</taxon>
        <taxon>Viridiplantae</taxon>
        <taxon>Streptophyta</taxon>
        <taxon>Embryophyta</taxon>
        <taxon>Tracheophyta</taxon>
        <taxon>Spermatophyta</taxon>
        <taxon>Magnoliopsida</taxon>
        <taxon>eudicotyledons</taxon>
        <taxon>Gunneridae</taxon>
        <taxon>Pentapetalae</taxon>
        <taxon>rosids</taxon>
        <taxon>fabids</taxon>
        <taxon>Malpighiales</taxon>
        <taxon>Rhizophoraceae</taxon>
        <taxon>Rhizophora</taxon>
    </lineage>
</organism>
<dbReference type="EMBL" id="GGEC01018088">
    <property type="protein sequence ID" value="MBW98571.1"/>
    <property type="molecule type" value="Transcribed_RNA"/>
</dbReference>
<proteinExistence type="inferred from homology"/>
<dbReference type="AlphaFoldDB" id="A0A2P2JYN2"/>
<dbReference type="GO" id="GO:0006353">
    <property type="term" value="P:DNA-templated transcription termination"/>
    <property type="evidence" value="ECO:0007669"/>
    <property type="project" value="UniProtKB-KW"/>
</dbReference>
<dbReference type="PANTHER" id="PTHR13068">
    <property type="entry name" value="CGI-12 PROTEIN-RELATED"/>
    <property type="match status" value="1"/>
</dbReference>
<name>A0A2P2JYN2_RHIMU</name>
<evidence type="ECO:0000256" key="2">
    <source>
        <dbReference type="ARBA" id="ARBA00022472"/>
    </source>
</evidence>
<accession>A0A2P2JYN2</accession>
<dbReference type="GO" id="GO:0003676">
    <property type="term" value="F:nucleic acid binding"/>
    <property type="evidence" value="ECO:0007669"/>
    <property type="project" value="InterPro"/>
</dbReference>
<dbReference type="Gene3D" id="1.25.70.10">
    <property type="entry name" value="Transcription termination factor 3, mitochondrial"/>
    <property type="match status" value="2"/>
</dbReference>
<evidence type="ECO:0000256" key="1">
    <source>
        <dbReference type="ARBA" id="ARBA00007692"/>
    </source>
</evidence>
<dbReference type="InterPro" id="IPR038538">
    <property type="entry name" value="MTERF_sf"/>
</dbReference>
<sequence length="392" mass="45310">MIFLFFIKNLNFVIWKRFGLEMASACARNSLFSLLQNKRLLQSTAVVCPVSSSFTVQFLVKSCGLSLESAVSASKKIELHEKKLQKIESVVEFFKCHGFQDILLAKLIGKVPRVLKCRLQSNLKPKFEFLIENGFAGQLLQDLIFSNAPILFRSLGSHIKPSIEYLRCFIDSNEQIVVASNRSSWLLTKNLKALMQPNIEFLLKEGMPVKSISKLIVRQPRALLALPRRMTNAVKAVKNLGLQPETPSFGEAVRSLLAITESRLMKKMEVFKSMGWTEEEILLAFKQVPRCFQCSERKLQSSLDFYVNSLNLAPHTIIATPLLLLYSIDKRIRPRYNVLKFLELKKLIKIDKRIVWWLNMNEKNFVEKCIRKYVDEYPNLLKVYLEQTRQKR</sequence>
<dbReference type="PANTHER" id="PTHR13068:SF31">
    <property type="entry name" value="TRANSCRIPTION TERMINATION FACTOR MTERF2, CHLOROPLASTIC-LIKE"/>
    <property type="match status" value="1"/>
</dbReference>
<keyword evidence="2" id="KW-0804">Transcription</keyword>
<dbReference type="SMART" id="SM00733">
    <property type="entry name" value="Mterf"/>
    <property type="match status" value="7"/>
</dbReference>
<keyword evidence="2" id="KW-0806">Transcription termination</keyword>
<reference evidence="4" key="1">
    <citation type="submission" date="2018-02" db="EMBL/GenBank/DDBJ databases">
        <title>Rhizophora mucronata_Transcriptome.</title>
        <authorList>
            <person name="Meera S.P."/>
            <person name="Sreeshan A."/>
            <person name="Augustine A."/>
        </authorList>
    </citation>
    <scope>NUCLEOTIDE SEQUENCE</scope>
    <source>
        <tissue evidence="4">Leaf</tissue>
    </source>
</reference>
<keyword evidence="2" id="KW-0805">Transcription regulation</keyword>
<dbReference type="InterPro" id="IPR003690">
    <property type="entry name" value="MTERF"/>
</dbReference>
<keyword evidence="3" id="KW-0809">Transit peptide</keyword>
<protein>
    <submittedName>
        <fullName evidence="4">Uncharacterized protein LOC8276328 isoform X2</fullName>
    </submittedName>
</protein>
<dbReference type="Pfam" id="PF02536">
    <property type="entry name" value="mTERF"/>
    <property type="match status" value="1"/>
</dbReference>
<dbReference type="EMBL" id="GGEC01018087">
    <property type="protein sequence ID" value="MBW98570.1"/>
    <property type="molecule type" value="Transcribed_RNA"/>
</dbReference>
<evidence type="ECO:0000313" key="4">
    <source>
        <dbReference type="EMBL" id="MBW98571.1"/>
    </source>
</evidence>
<evidence type="ECO:0000256" key="3">
    <source>
        <dbReference type="ARBA" id="ARBA00022946"/>
    </source>
</evidence>
<comment type="similarity">
    <text evidence="1">Belongs to the mTERF family.</text>
</comment>